<dbReference type="GeneID" id="113468210"/>
<keyword evidence="1" id="KW-1185">Reference proteome</keyword>
<dbReference type="RefSeq" id="XP_026680779.1">
    <property type="nucleotide sequence ID" value="XM_026824978.1"/>
</dbReference>
<gene>
    <name evidence="2 3" type="primary">LOC113468210</name>
</gene>
<accession>A0A3Q0IX20</accession>
<reference evidence="2 3" key="1">
    <citation type="submission" date="2025-04" db="UniProtKB">
        <authorList>
            <consortium name="RefSeq"/>
        </authorList>
    </citation>
    <scope>IDENTIFICATION</scope>
</reference>
<dbReference type="KEGG" id="dci:113468210"/>
<evidence type="ECO:0000313" key="2">
    <source>
        <dbReference type="RefSeq" id="XP_026680779.1"/>
    </source>
</evidence>
<sequence length="101" mass="12413">MERENEKRNAAKLAQLNKAQELRKLNETHAQQVLIDQIEQQKRHCADRTRQKLAEIETWKQIRAEIKEEEEREKMRKTMEREKYLTSLRQQIEFKQHRNPC</sequence>
<evidence type="ECO:0000313" key="3">
    <source>
        <dbReference type="RefSeq" id="XP_026680780.1"/>
    </source>
</evidence>
<dbReference type="RefSeq" id="XP_026680780.1">
    <property type="nucleotide sequence ID" value="XM_026824979.1"/>
</dbReference>
<protein>
    <submittedName>
        <fullName evidence="2">Uncharacterized protein LOC113468210 isoform X1</fullName>
    </submittedName>
    <submittedName>
        <fullName evidence="3">Uncharacterized protein LOC113468210 isoform X2</fullName>
    </submittedName>
</protein>
<organism evidence="1 2">
    <name type="scientific">Diaphorina citri</name>
    <name type="common">Asian citrus psyllid</name>
    <dbReference type="NCBI Taxonomy" id="121845"/>
    <lineage>
        <taxon>Eukaryota</taxon>
        <taxon>Metazoa</taxon>
        <taxon>Ecdysozoa</taxon>
        <taxon>Arthropoda</taxon>
        <taxon>Hexapoda</taxon>
        <taxon>Insecta</taxon>
        <taxon>Pterygota</taxon>
        <taxon>Neoptera</taxon>
        <taxon>Paraneoptera</taxon>
        <taxon>Hemiptera</taxon>
        <taxon>Sternorrhyncha</taxon>
        <taxon>Psylloidea</taxon>
        <taxon>Psyllidae</taxon>
        <taxon>Diaphorininae</taxon>
        <taxon>Diaphorina</taxon>
    </lineage>
</organism>
<dbReference type="Proteomes" id="UP000079169">
    <property type="component" value="Unplaced"/>
</dbReference>
<proteinExistence type="predicted"/>
<dbReference type="PaxDb" id="121845-A0A3Q0IX20"/>
<name>A0A3Q0IX20_DIACI</name>
<evidence type="ECO:0000313" key="1">
    <source>
        <dbReference type="Proteomes" id="UP000079169"/>
    </source>
</evidence>
<dbReference type="AlphaFoldDB" id="A0A3Q0IX20"/>